<comment type="function">
    <text evidence="8">Catalyzes the stereoinversion of LL-2,6-diaminopimelate (L,L-DAP) to meso-diaminopimelate (meso-DAP), a precursor of L-lysine and an essential component of the bacterial peptidoglycan.</text>
</comment>
<evidence type="ECO:0000256" key="8">
    <source>
        <dbReference type="HAMAP-Rule" id="MF_00197"/>
    </source>
</evidence>
<dbReference type="GO" id="GO:0009089">
    <property type="term" value="P:lysine biosynthetic process via diaminopimelate"/>
    <property type="evidence" value="ECO:0007669"/>
    <property type="project" value="UniProtKB-UniRule"/>
</dbReference>
<keyword evidence="8" id="KW-0963">Cytoplasm</keyword>
<comment type="pathway">
    <text evidence="1 8">Amino-acid biosynthesis; L-lysine biosynthesis via DAP pathway; DL-2,6-diaminopimelate from LL-2,6-diaminopimelate: step 1/1.</text>
</comment>
<dbReference type="Gene3D" id="3.10.310.10">
    <property type="entry name" value="Diaminopimelate Epimerase, Chain A, domain 1"/>
    <property type="match status" value="2"/>
</dbReference>
<dbReference type="InterPro" id="IPR018510">
    <property type="entry name" value="DAP_epimerase_AS"/>
</dbReference>
<comment type="similarity">
    <text evidence="2 8">Belongs to the diaminopimelate epimerase family.</text>
</comment>
<organism evidence="10 11">
    <name type="scientific">Anaerosalibacter massiliensis</name>
    <dbReference type="NCBI Taxonomy" id="1347392"/>
    <lineage>
        <taxon>Bacteria</taxon>
        <taxon>Bacillati</taxon>
        <taxon>Bacillota</taxon>
        <taxon>Tissierellia</taxon>
        <taxon>Tissierellales</taxon>
        <taxon>Sporanaerobacteraceae</taxon>
        <taxon>Anaerosalibacter</taxon>
    </lineage>
</organism>
<dbReference type="GO" id="GO:0005829">
    <property type="term" value="C:cytosol"/>
    <property type="evidence" value="ECO:0007669"/>
    <property type="project" value="TreeGrafter"/>
</dbReference>
<comment type="caution">
    <text evidence="8">Lacks conserved residue(s) required for the propagation of feature annotation.</text>
</comment>
<feature type="active site" description="Proton donor" evidence="8">
    <location>
        <position position="80"/>
    </location>
</feature>
<evidence type="ECO:0000256" key="9">
    <source>
        <dbReference type="PROSITE-ProRule" id="PRU10125"/>
    </source>
</evidence>
<keyword evidence="11" id="KW-1185">Reference proteome</keyword>
<gene>
    <name evidence="8 10" type="primary">dapF</name>
    <name evidence="10" type="ORF">NSA23_04390</name>
</gene>
<feature type="binding site" evidence="8">
    <location>
        <position position="203"/>
    </location>
    <ligand>
        <name>substrate</name>
    </ligand>
</feature>
<dbReference type="SUPFAM" id="SSF54506">
    <property type="entry name" value="Diaminopimelate epimerase-like"/>
    <property type="match status" value="2"/>
</dbReference>
<dbReference type="InterPro" id="IPR001653">
    <property type="entry name" value="DAP_epimerase_DapF"/>
</dbReference>
<keyword evidence="5 8" id="KW-0457">Lysine biosynthesis</keyword>
<dbReference type="EMBL" id="JANJZL010000002">
    <property type="protein sequence ID" value="MCR2043353.1"/>
    <property type="molecule type" value="Genomic_DNA"/>
</dbReference>
<evidence type="ECO:0000256" key="6">
    <source>
        <dbReference type="ARBA" id="ARBA00023235"/>
    </source>
</evidence>
<dbReference type="AlphaFoldDB" id="A0A9X2MG31"/>
<comment type="subcellular location">
    <subcellularLocation>
        <location evidence="8">Cytoplasm</location>
    </subcellularLocation>
</comment>
<proteinExistence type="inferred from homology"/>
<comment type="caution">
    <text evidence="10">The sequence shown here is derived from an EMBL/GenBank/DDBJ whole genome shotgun (WGS) entry which is preliminary data.</text>
</comment>
<feature type="binding site" evidence="8">
    <location>
        <begin position="231"/>
        <end position="232"/>
    </location>
    <ligand>
        <name>substrate</name>
    </ligand>
</feature>
<dbReference type="RefSeq" id="WP_257490256.1">
    <property type="nucleotide sequence ID" value="NZ_JANJZL010000002.1"/>
</dbReference>
<evidence type="ECO:0000313" key="11">
    <source>
        <dbReference type="Proteomes" id="UP001142078"/>
    </source>
</evidence>
<reference evidence="10" key="1">
    <citation type="submission" date="2022-07" db="EMBL/GenBank/DDBJ databases">
        <title>Enhanced cultured diversity of the mouse gut microbiota enables custom-made synthetic communities.</title>
        <authorList>
            <person name="Afrizal A."/>
        </authorList>
    </citation>
    <scope>NUCLEOTIDE SEQUENCE</scope>
    <source>
        <strain evidence="10">DSM 29482</strain>
    </source>
</reference>
<feature type="binding site" evidence="8">
    <location>
        <position position="20"/>
    </location>
    <ligand>
        <name>substrate</name>
    </ligand>
</feature>
<dbReference type="HAMAP" id="MF_00197">
    <property type="entry name" value="DAP_epimerase"/>
    <property type="match status" value="1"/>
</dbReference>
<keyword evidence="4 8" id="KW-0028">Amino-acid biosynthesis</keyword>
<dbReference type="PANTHER" id="PTHR31689:SF0">
    <property type="entry name" value="DIAMINOPIMELATE EPIMERASE"/>
    <property type="match status" value="1"/>
</dbReference>
<evidence type="ECO:0000256" key="3">
    <source>
        <dbReference type="ARBA" id="ARBA00013080"/>
    </source>
</evidence>
<feature type="site" description="Could be important to modulate the pK values of the two catalytic cysteine residues" evidence="8">
    <location>
        <position position="221"/>
    </location>
</feature>
<feature type="site" description="Could be important to modulate the pK values of the two catalytic cysteine residues" evidence="8">
    <location>
        <position position="172"/>
    </location>
</feature>
<feature type="active site" evidence="9">
    <location>
        <position position="80"/>
    </location>
</feature>
<dbReference type="GO" id="GO:0008837">
    <property type="term" value="F:diaminopimelate epimerase activity"/>
    <property type="evidence" value="ECO:0007669"/>
    <property type="project" value="UniProtKB-UniRule"/>
</dbReference>
<evidence type="ECO:0000256" key="7">
    <source>
        <dbReference type="ARBA" id="ARBA00051712"/>
    </source>
</evidence>
<evidence type="ECO:0000256" key="1">
    <source>
        <dbReference type="ARBA" id="ARBA00005196"/>
    </source>
</evidence>
<protein>
    <recommendedName>
        <fullName evidence="3 8">Diaminopimelate epimerase</fullName>
        <shortName evidence="8">DAP epimerase</shortName>
        <ecNumber evidence="3 8">5.1.1.7</ecNumber>
    </recommendedName>
    <alternativeName>
        <fullName evidence="8">PLP-independent amino acid racemase</fullName>
    </alternativeName>
</protein>
<feature type="binding site" evidence="8">
    <location>
        <begin position="221"/>
        <end position="222"/>
    </location>
    <ligand>
        <name>substrate</name>
    </ligand>
</feature>
<keyword evidence="6 8" id="KW-0413">Isomerase</keyword>
<dbReference type="Pfam" id="PF01678">
    <property type="entry name" value="DAP_epimerase"/>
    <property type="match status" value="2"/>
</dbReference>
<feature type="binding site" evidence="8">
    <location>
        <begin position="81"/>
        <end position="82"/>
    </location>
    <ligand>
        <name>substrate</name>
    </ligand>
</feature>
<dbReference type="EC" id="5.1.1.7" evidence="3 8"/>
<feature type="binding site" evidence="8">
    <location>
        <position position="71"/>
    </location>
    <ligand>
        <name>substrate</name>
    </ligand>
</feature>
<dbReference type="NCBIfam" id="TIGR00652">
    <property type="entry name" value="DapF"/>
    <property type="match status" value="1"/>
</dbReference>
<evidence type="ECO:0000256" key="4">
    <source>
        <dbReference type="ARBA" id="ARBA00022605"/>
    </source>
</evidence>
<evidence type="ECO:0000256" key="2">
    <source>
        <dbReference type="ARBA" id="ARBA00010219"/>
    </source>
</evidence>
<comment type="subunit">
    <text evidence="8">Homodimer.</text>
</comment>
<feature type="active site" description="Proton acceptor" evidence="8">
    <location>
        <position position="230"/>
    </location>
</feature>
<evidence type="ECO:0000256" key="5">
    <source>
        <dbReference type="ARBA" id="ARBA00023154"/>
    </source>
</evidence>
<dbReference type="PANTHER" id="PTHR31689">
    <property type="entry name" value="DIAMINOPIMELATE EPIMERASE, CHLOROPLASTIC"/>
    <property type="match status" value="1"/>
</dbReference>
<dbReference type="Proteomes" id="UP001142078">
    <property type="component" value="Unassembled WGS sequence"/>
</dbReference>
<comment type="catalytic activity">
    <reaction evidence="7 8">
        <text>(2S,6S)-2,6-diaminopimelate = meso-2,6-diaminopimelate</text>
        <dbReference type="Rhea" id="RHEA:15393"/>
        <dbReference type="ChEBI" id="CHEBI:57609"/>
        <dbReference type="ChEBI" id="CHEBI:57791"/>
        <dbReference type="EC" id="5.1.1.7"/>
    </reaction>
</comment>
<name>A0A9X2MG31_9FIRM</name>
<accession>A0A9X2MG31</accession>
<dbReference type="PROSITE" id="PS01326">
    <property type="entry name" value="DAP_EPIMERASE"/>
    <property type="match status" value="1"/>
</dbReference>
<sequence length="287" mass="31763">MKLTWIGDNMKFTKMVAAGNDFVLYNGFEYNINNYSNLAIKSCDRHFGIGADGIMICEESDIADIKMIYYNSDGSRGEMCGNGIRCFSKYVYENDIIDKKIFTIETLAGIKTICLEINEKDIVEIIKVDMGKPIFASNKIPVNIDSNEVLLENIVIDGVGITFSAVLVGVPHIVIFVDDVRHIDINGLGKKLEVHSIFPKKTNVNFVEIVDRNNINIYTWERGAGRTLGCGTGSCAGVALGNKLGKLDKLVNVKTEGGELQVELKDNYEIYMKGEATTIYTGAMLDL</sequence>
<evidence type="ECO:0000313" key="10">
    <source>
        <dbReference type="EMBL" id="MCR2043353.1"/>
    </source>
</evidence>